<comment type="caution">
    <text evidence="1">The sequence shown here is derived from an EMBL/GenBank/DDBJ whole genome shotgun (WGS) entry which is preliminary data.</text>
</comment>
<gene>
    <name evidence="1" type="ORF">F2Z25_16395</name>
</gene>
<accession>A0A5M5X2K3</accession>
<dbReference type="EMBL" id="VWAQ01000014">
    <property type="protein sequence ID" value="KAA5206504.1"/>
    <property type="molecule type" value="Genomic_DNA"/>
</dbReference>
<dbReference type="AlphaFoldDB" id="A0A5M5X2K3"/>
<proteinExistence type="predicted"/>
<organism evidence="1 2">
    <name type="scientific">Bacteroides fragilis</name>
    <dbReference type="NCBI Taxonomy" id="817"/>
    <lineage>
        <taxon>Bacteria</taxon>
        <taxon>Pseudomonadati</taxon>
        <taxon>Bacteroidota</taxon>
        <taxon>Bacteroidia</taxon>
        <taxon>Bacteroidales</taxon>
        <taxon>Bacteroidaceae</taxon>
        <taxon>Bacteroides</taxon>
    </lineage>
</organism>
<sequence length="68" mass="7880">MVINFRKLNRQVLPFKPETKQGFIFIATNEQKENGLFSIAKVGSKRSLMTILVDTINSDEDFKREFSI</sequence>
<evidence type="ECO:0000313" key="2">
    <source>
        <dbReference type="Proteomes" id="UP000429838"/>
    </source>
</evidence>
<dbReference type="Proteomes" id="UP000429838">
    <property type="component" value="Unassembled WGS sequence"/>
</dbReference>
<name>A0A5M5X2K3_BACFG</name>
<evidence type="ECO:0000313" key="1">
    <source>
        <dbReference type="EMBL" id="KAA5206504.1"/>
    </source>
</evidence>
<protein>
    <submittedName>
        <fullName evidence="1">Uncharacterized protein</fullName>
    </submittedName>
</protein>
<reference evidence="1 2" key="1">
    <citation type="journal article" date="2019" name="Nat. Med.">
        <title>A library of human gut bacterial isolates paired with longitudinal multiomics data enables mechanistic microbiome research.</title>
        <authorList>
            <person name="Poyet M."/>
            <person name="Groussin M."/>
            <person name="Gibbons S.M."/>
            <person name="Avila-Pacheco J."/>
            <person name="Jiang X."/>
            <person name="Kearney S.M."/>
            <person name="Perrotta A.R."/>
            <person name="Berdy B."/>
            <person name="Zhao S."/>
            <person name="Lieberman T.D."/>
            <person name="Swanson P.K."/>
            <person name="Smith M."/>
            <person name="Roesemann S."/>
            <person name="Alexander J.E."/>
            <person name="Rich S.A."/>
            <person name="Livny J."/>
            <person name="Vlamakis H."/>
            <person name="Clish C."/>
            <person name="Bullock K."/>
            <person name="Deik A."/>
            <person name="Scott J."/>
            <person name="Pierce K.A."/>
            <person name="Xavier R.J."/>
            <person name="Alm E.J."/>
        </authorList>
    </citation>
    <scope>NUCLEOTIDE SEQUENCE [LARGE SCALE GENOMIC DNA]</scope>
    <source>
        <strain evidence="1 2">BIOML-A1</strain>
    </source>
</reference>